<dbReference type="AlphaFoldDB" id="B5R8I8"/>
<gene>
    <name evidence="1" type="ordered locus">SG0913</name>
</gene>
<accession>B5R8I8</accession>
<protein>
    <recommendedName>
        <fullName evidence="3">Cytoplasmic protein</fullName>
    </recommendedName>
</protein>
<dbReference type="EMBL" id="AM933173">
    <property type="protein sequence ID" value="CAR36803.1"/>
    <property type="molecule type" value="Genomic_DNA"/>
</dbReference>
<dbReference type="Proteomes" id="UP000008321">
    <property type="component" value="Chromosome"/>
</dbReference>
<reference evidence="1 2" key="1">
    <citation type="journal article" date="2008" name="Genome Res.">
        <title>Comparative genome analysis of Salmonella enteritidis PT4 and Salmonella gallinarum 287/91 provides insights into evolutionary and host adaptation pathways.</title>
        <authorList>
            <person name="Thomson N.R."/>
            <person name="Clayton D.J."/>
            <person name="Windhorst D."/>
            <person name="Vernikos G."/>
            <person name="Davidson S."/>
            <person name="Churcher C."/>
            <person name="Quail M.A."/>
            <person name="Stevens M."/>
            <person name="Jones M.A."/>
            <person name="Watson M."/>
            <person name="Barron A."/>
            <person name="Layton A."/>
            <person name="Pickard D."/>
            <person name="Kingsley R.A."/>
            <person name="Bignell A."/>
            <person name="Clark L."/>
            <person name="Harris B."/>
            <person name="Ormond D."/>
            <person name="Abdellah Z."/>
            <person name="Brooks K."/>
            <person name="Cherevach I."/>
            <person name="Chillingworth T."/>
            <person name="Woodward J."/>
            <person name="Norberczak H."/>
            <person name="Lord A."/>
            <person name="Arrowsmith C."/>
            <person name="Jagels K."/>
            <person name="Moule S."/>
            <person name="Mungall K."/>
            <person name="Sanders M."/>
            <person name="Whitehead S."/>
            <person name="Chabalgoity J.A."/>
            <person name="Maskell D."/>
            <person name="Humphrey T."/>
            <person name="Roberts M."/>
            <person name="Barrow P.A."/>
            <person name="Dougan G."/>
            <person name="Parkhill J."/>
        </authorList>
    </citation>
    <scope>NUCLEOTIDE SEQUENCE [LARGE SCALE GENOMIC DNA]</scope>
    <source>
        <strain evidence="2">287/91 / NCTC 13346</strain>
    </source>
</reference>
<sequence length="115" mass="14103">MTSDLHLIVRECDARRWTAHNVLWTHLNYVENYFRSDHNKTAPTIRKKRRIINSKTRTLWMIHLQYVLRLRRYELMNEPEFLAVRVMQHRFAVYFILNRGKIAPLQHILEQPHIL</sequence>
<dbReference type="HOGENOM" id="CLU_2195072_0_0_6"/>
<evidence type="ECO:0000313" key="2">
    <source>
        <dbReference type="Proteomes" id="UP000008321"/>
    </source>
</evidence>
<proteinExistence type="predicted"/>
<evidence type="ECO:0008006" key="3">
    <source>
        <dbReference type="Google" id="ProtNLM"/>
    </source>
</evidence>
<organism evidence="1 2">
    <name type="scientific">Salmonella gallinarum (strain 287/91 / NCTC 13346)</name>
    <dbReference type="NCBI Taxonomy" id="550538"/>
    <lineage>
        <taxon>Bacteria</taxon>
        <taxon>Pseudomonadati</taxon>
        <taxon>Pseudomonadota</taxon>
        <taxon>Gammaproteobacteria</taxon>
        <taxon>Enterobacterales</taxon>
        <taxon>Enterobacteriaceae</taxon>
        <taxon>Salmonella</taxon>
    </lineage>
</organism>
<dbReference type="RefSeq" id="WP_000199892.1">
    <property type="nucleotide sequence ID" value="NC_011274.1"/>
</dbReference>
<dbReference type="KEGG" id="seg:SG0913"/>
<name>B5R8I8_SALG2</name>
<evidence type="ECO:0000313" key="1">
    <source>
        <dbReference type="EMBL" id="CAR36803.1"/>
    </source>
</evidence>